<dbReference type="SUPFAM" id="SSF50129">
    <property type="entry name" value="GroES-like"/>
    <property type="match status" value="1"/>
</dbReference>
<accession>A0A2T6B4V7</accession>
<evidence type="ECO:0000259" key="1">
    <source>
        <dbReference type="SMART" id="SM00829"/>
    </source>
</evidence>
<dbReference type="Gene3D" id="3.90.180.10">
    <property type="entry name" value="Medium-chain alcohol dehydrogenases, catalytic domain"/>
    <property type="match status" value="1"/>
</dbReference>
<dbReference type="SUPFAM" id="SSF51735">
    <property type="entry name" value="NAD(P)-binding Rossmann-fold domains"/>
    <property type="match status" value="1"/>
</dbReference>
<dbReference type="AlphaFoldDB" id="A0A2T6B4V7"/>
<dbReference type="InterPro" id="IPR013149">
    <property type="entry name" value="ADH-like_C"/>
</dbReference>
<proteinExistence type="predicted"/>
<dbReference type="InterPro" id="IPR051397">
    <property type="entry name" value="Zn-ADH-like_protein"/>
</dbReference>
<dbReference type="Pfam" id="PF00107">
    <property type="entry name" value="ADH_zinc_N"/>
    <property type="match status" value="1"/>
</dbReference>
<feature type="domain" description="Enoyl reductase (ER)" evidence="1">
    <location>
        <begin position="22"/>
        <end position="326"/>
    </location>
</feature>
<sequence length="328" mass="34463">MSIDQGKALIARAGEGKSYTVGVETLTLADWPEGVPIRVAHSALNYKDALAITGRAPIIRNFPMVLGIDLAGEVLEDSGRFKAGERVLVNGWGLSETRWGAYSQLVRMPDEIVQPLPAGFSTEQAMQIGTAGYTAMLCVMALDDHGLQPGRDAVLVTGASGGVGSVAVSLLARRGYHVIAVSGRPEQAGFLQELGAAEVLSRDAISSGGRPMAKERWAGVVDVAGGPMLADAIAQTRYDGIVAACGMAGGGSLATTVYPFILRGVTLRGVDSVMVPMARREAAWARLEAELDRGLLARLSSTRQFDELPTLGADLLDGRLHGRIAIAL</sequence>
<organism evidence="2 3">
    <name type="scientific">Gemmobacter caeni</name>
    <dbReference type="NCBI Taxonomy" id="589035"/>
    <lineage>
        <taxon>Bacteria</taxon>
        <taxon>Pseudomonadati</taxon>
        <taxon>Pseudomonadota</taxon>
        <taxon>Alphaproteobacteria</taxon>
        <taxon>Rhodobacterales</taxon>
        <taxon>Paracoccaceae</taxon>
        <taxon>Gemmobacter</taxon>
    </lineage>
</organism>
<dbReference type="InterPro" id="IPR013154">
    <property type="entry name" value="ADH-like_N"/>
</dbReference>
<gene>
    <name evidence="2" type="ORF">C8N34_104206</name>
</gene>
<evidence type="ECO:0000313" key="2">
    <source>
        <dbReference type="EMBL" id="PTX51087.1"/>
    </source>
</evidence>
<dbReference type="EMBL" id="QBKP01000004">
    <property type="protein sequence ID" value="PTX51087.1"/>
    <property type="molecule type" value="Genomic_DNA"/>
</dbReference>
<dbReference type="NCBIfam" id="TIGR02823">
    <property type="entry name" value="oxido_YhdH"/>
    <property type="match status" value="1"/>
</dbReference>
<dbReference type="Proteomes" id="UP000244224">
    <property type="component" value="Unassembled WGS sequence"/>
</dbReference>
<dbReference type="InterPro" id="IPR036291">
    <property type="entry name" value="NAD(P)-bd_dom_sf"/>
</dbReference>
<name>A0A2T6B4V7_9RHOB</name>
<comment type="caution">
    <text evidence="2">The sequence shown here is derived from an EMBL/GenBank/DDBJ whole genome shotgun (WGS) entry which is preliminary data.</text>
</comment>
<protein>
    <submittedName>
        <fullName evidence="2">Acrylyl-CoA reductase (NADPH)</fullName>
    </submittedName>
</protein>
<dbReference type="RefSeq" id="WP_082401092.1">
    <property type="nucleotide sequence ID" value="NZ_QBKP01000004.1"/>
</dbReference>
<dbReference type="PANTHER" id="PTHR43677:SF1">
    <property type="entry name" value="ACRYLYL-COA REDUCTASE ACUI-RELATED"/>
    <property type="match status" value="1"/>
</dbReference>
<evidence type="ECO:0000313" key="3">
    <source>
        <dbReference type="Proteomes" id="UP000244224"/>
    </source>
</evidence>
<reference evidence="2 3" key="1">
    <citation type="submission" date="2018-04" db="EMBL/GenBank/DDBJ databases">
        <title>Genomic Encyclopedia of Archaeal and Bacterial Type Strains, Phase II (KMG-II): from individual species to whole genera.</title>
        <authorList>
            <person name="Goeker M."/>
        </authorList>
    </citation>
    <scope>NUCLEOTIDE SEQUENCE [LARGE SCALE GENOMIC DNA]</scope>
    <source>
        <strain evidence="2 3">DSM 21823</strain>
    </source>
</reference>
<keyword evidence="3" id="KW-1185">Reference proteome</keyword>
<dbReference type="CDD" id="cd08288">
    <property type="entry name" value="MDR_yhdh"/>
    <property type="match status" value="1"/>
</dbReference>
<dbReference type="InterPro" id="IPR011032">
    <property type="entry name" value="GroES-like_sf"/>
</dbReference>
<dbReference type="PANTHER" id="PTHR43677">
    <property type="entry name" value="SHORT-CHAIN DEHYDROGENASE/REDUCTASE"/>
    <property type="match status" value="1"/>
</dbReference>
<dbReference type="Pfam" id="PF08240">
    <property type="entry name" value="ADH_N"/>
    <property type="match status" value="1"/>
</dbReference>
<dbReference type="OrthoDB" id="9782155at2"/>
<dbReference type="InterPro" id="IPR014188">
    <property type="entry name" value="Acrylyl-CoA_reductase_AcuI"/>
</dbReference>
<dbReference type="Gene3D" id="3.40.50.720">
    <property type="entry name" value="NAD(P)-binding Rossmann-like Domain"/>
    <property type="match status" value="1"/>
</dbReference>
<dbReference type="GO" id="GO:0043957">
    <property type="term" value="F:acryloyl-CoA reductase (NADPH) activity"/>
    <property type="evidence" value="ECO:0007669"/>
    <property type="project" value="TreeGrafter"/>
</dbReference>
<dbReference type="InterPro" id="IPR020843">
    <property type="entry name" value="ER"/>
</dbReference>
<dbReference type="SMART" id="SM00829">
    <property type="entry name" value="PKS_ER"/>
    <property type="match status" value="1"/>
</dbReference>